<evidence type="ECO:0000313" key="4">
    <source>
        <dbReference type="Proteomes" id="UP001549104"/>
    </source>
</evidence>
<dbReference type="Pfam" id="PF05709">
    <property type="entry name" value="Sipho_tail"/>
    <property type="match status" value="1"/>
</dbReference>
<dbReference type="InterPro" id="IPR054738">
    <property type="entry name" value="Siphovirus-type_tail_C"/>
</dbReference>
<evidence type="ECO:0000313" key="3">
    <source>
        <dbReference type="EMBL" id="MET3658171.1"/>
    </source>
</evidence>
<dbReference type="Gene3D" id="2.40.30.200">
    <property type="match status" value="1"/>
</dbReference>
<gene>
    <name evidence="3" type="ORF">ABIC55_003288</name>
</gene>
<dbReference type="RefSeq" id="WP_354313852.1">
    <property type="nucleotide sequence ID" value="NZ_JBEPME010000005.1"/>
</dbReference>
<evidence type="ECO:0000259" key="1">
    <source>
        <dbReference type="Pfam" id="PF05709"/>
    </source>
</evidence>
<dbReference type="Gene3D" id="2.60.120.860">
    <property type="match status" value="1"/>
</dbReference>
<reference evidence="3 4" key="1">
    <citation type="submission" date="2024-06" db="EMBL/GenBank/DDBJ databases">
        <title>Sorghum-associated microbial communities from plants grown in Nebraska, USA.</title>
        <authorList>
            <person name="Schachtman D."/>
        </authorList>
    </citation>
    <scope>NUCLEOTIDE SEQUENCE [LARGE SCALE GENOMIC DNA]</scope>
    <source>
        <strain evidence="3 4">1288</strain>
    </source>
</reference>
<protein>
    <recommendedName>
        <fullName evidence="5">Phage tail protein</fullName>
    </recommendedName>
</protein>
<dbReference type="Proteomes" id="UP001549104">
    <property type="component" value="Unassembled WGS sequence"/>
</dbReference>
<organism evidence="3 4">
    <name type="scientific">Sporosarcina psychrophila</name>
    <name type="common">Bacillus psychrophilus</name>
    <dbReference type="NCBI Taxonomy" id="1476"/>
    <lineage>
        <taxon>Bacteria</taxon>
        <taxon>Bacillati</taxon>
        <taxon>Bacillota</taxon>
        <taxon>Bacilli</taxon>
        <taxon>Bacillales</taxon>
        <taxon>Caryophanaceae</taxon>
        <taxon>Sporosarcina</taxon>
    </lineage>
</organism>
<sequence>MQKITYTNSRGDSIVLSHRAPFLLSKIDGLGDVDATVQMQKSPFQDGSTHVDTLLEPRFLSLQVSIIGRGREDVSAKREELARVFNPKLSGVILFENGRVSREIKAHPEHVPKYPSDDRGLTYQIALVNLVCPNPYWQDINPINIKLQDFVGNFFFPISFPASFSIRGDEKNLFNEGHAPTPIKVTFRGEAVNPMITKVSTGEFIRINRTIPAEHSLVITTDFDYRTVRIVDPYGNEKNAMGYIDLDGTFFSLDVGENNLKFITSGGNPEVFIEYRNLYLGV</sequence>
<dbReference type="EMBL" id="JBEPME010000005">
    <property type="protein sequence ID" value="MET3658171.1"/>
    <property type="molecule type" value="Genomic_DNA"/>
</dbReference>
<accession>A0ABV2KAQ5</accession>
<proteinExistence type="predicted"/>
<evidence type="ECO:0000259" key="2">
    <source>
        <dbReference type="Pfam" id="PF22768"/>
    </source>
</evidence>
<keyword evidence="4" id="KW-1185">Reference proteome</keyword>
<name>A0ABV2KAQ5_SPOPS</name>
<feature type="domain" description="Siphovirus-type tail component C-terminal" evidence="2">
    <location>
        <begin position="177"/>
        <end position="279"/>
    </location>
</feature>
<dbReference type="Pfam" id="PF22768">
    <property type="entry name" value="SPP1_Dit"/>
    <property type="match status" value="1"/>
</dbReference>
<comment type="caution">
    <text evidence="3">The sequence shown here is derived from an EMBL/GenBank/DDBJ whole genome shotgun (WGS) entry which is preliminary data.</text>
</comment>
<dbReference type="InterPro" id="IPR008841">
    <property type="entry name" value="Siphovirus-type_tail_N"/>
</dbReference>
<feature type="domain" description="Siphovirus-type tail component RIFT-related" evidence="1">
    <location>
        <begin position="10"/>
        <end position="103"/>
    </location>
</feature>
<evidence type="ECO:0008006" key="5">
    <source>
        <dbReference type="Google" id="ProtNLM"/>
    </source>
</evidence>